<sequence length="87" mass="9957">MLQVVPDKWLTELMRVCRSKDYSSIEDYINNLMCEAYAVAQLMDQLLKLIIVSEDISDRQKSLICEKLAVSILNLTLICSLTDTLVM</sequence>
<gene>
    <name evidence="2" type="ORF">TMSB3V08_LOCUS5287</name>
</gene>
<evidence type="ECO:0000313" key="2">
    <source>
        <dbReference type="EMBL" id="CAD7428483.1"/>
    </source>
</evidence>
<proteinExistence type="predicted"/>
<dbReference type="Pfam" id="PF08542">
    <property type="entry name" value="Rep_fac_C"/>
    <property type="match status" value="1"/>
</dbReference>
<evidence type="ECO:0000259" key="1">
    <source>
        <dbReference type="Pfam" id="PF08542"/>
    </source>
</evidence>
<reference evidence="2" key="1">
    <citation type="submission" date="2020-11" db="EMBL/GenBank/DDBJ databases">
        <authorList>
            <person name="Tran Van P."/>
        </authorList>
    </citation>
    <scope>NUCLEOTIDE SEQUENCE</scope>
</reference>
<dbReference type="GO" id="GO:0006260">
    <property type="term" value="P:DNA replication"/>
    <property type="evidence" value="ECO:0007669"/>
    <property type="project" value="InterPro"/>
</dbReference>
<dbReference type="SUPFAM" id="SSF48019">
    <property type="entry name" value="post-AAA+ oligomerization domain-like"/>
    <property type="match status" value="1"/>
</dbReference>
<dbReference type="Gene3D" id="1.20.272.10">
    <property type="match status" value="1"/>
</dbReference>
<dbReference type="GO" id="GO:0003677">
    <property type="term" value="F:DNA binding"/>
    <property type="evidence" value="ECO:0007669"/>
    <property type="project" value="InterPro"/>
</dbReference>
<dbReference type="EMBL" id="OB793752">
    <property type="protein sequence ID" value="CAD7428483.1"/>
    <property type="molecule type" value="Genomic_DNA"/>
</dbReference>
<organism evidence="2">
    <name type="scientific">Timema monikensis</name>
    <dbReference type="NCBI Taxonomy" id="170555"/>
    <lineage>
        <taxon>Eukaryota</taxon>
        <taxon>Metazoa</taxon>
        <taxon>Ecdysozoa</taxon>
        <taxon>Arthropoda</taxon>
        <taxon>Hexapoda</taxon>
        <taxon>Insecta</taxon>
        <taxon>Pterygota</taxon>
        <taxon>Neoptera</taxon>
        <taxon>Polyneoptera</taxon>
        <taxon>Phasmatodea</taxon>
        <taxon>Timematodea</taxon>
        <taxon>Timematoidea</taxon>
        <taxon>Timematidae</taxon>
        <taxon>Timema</taxon>
    </lineage>
</organism>
<dbReference type="InterPro" id="IPR008921">
    <property type="entry name" value="DNA_pol3_clamp-load_cplx_C"/>
</dbReference>
<protein>
    <recommendedName>
        <fullName evidence="1">Replication factor C C-terminal domain-containing protein</fullName>
    </recommendedName>
</protein>
<dbReference type="InterPro" id="IPR013748">
    <property type="entry name" value="Rep_factorC_C"/>
</dbReference>
<feature type="domain" description="Replication factor C C-terminal" evidence="1">
    <location>
        <begin position="6"/>
        <end position="69"/>
    </location>
</feature>
<name>A0A7R9HMZ3_9NEOP</name>
<accession>A0A7R9HMZ3</accession>
<dbReference type="AlphaFoldDB" id="A0A7R9HMZ3"/>